<dbReference type="PROSITE" id="PS50405">
    <property type="entry name" value="GST_CTER"/>
    <property type="match status" value="1"/>
</dbReference>
<dbReference type="InterPro" id="IPR050213">
    <property type="entry name" value="GST_superfamily"/>
</dbReference>
<dbReference type="PROSITE" id="PS50404">
    <property type="entry name" value="GST_NTER"/>
    <property type="match status" value="1"/>
</dbReference>
<name>A0A2G8L7X9_STIJA</name>
<dbReference type="SUPFAM" id="SSF52833">
    <property type="entry name" value="Thioredoxin-like"/>
    <property type="match status" value="1"/>
</dbReference>
<dbReference type="PANTHER" id="PTHR11571:SF150">
    <property type="entry name" value="GLUTATHIONE S-TRANSFERASE"/>
    <property type="match status" value="1"/>
</dbReference>
<dbReference type="InterPro" id="IPR004046">
    <property type="entry name" value="GST_C"/>
</dbReference>
<reference evidence="3 4" key="1">
    <citation type="journal article" date="2017" name="PLoS Biol.">
        <title>The sea cucumber genome provides insights into morphological evolution and visceral regeneration.</title>
        <authorList>
            <person name="Zhang X."/>
            <person name="Sun L."/>
            <person name="Yuan J."/>
            <person name="Sun Y."/>
            <person name="Gao Y."/>
            <person name="Zhang L."/>
            <person name="Li S."/>
            <person name="Dai H."/>
            <person name="Hamel J.F."/>
            <person name="Liu C."/>
            <person name="Yu Y."/>
            <person name="Liu S."/>
            <person name="Lin W."/>
            <person name="Guo K."/>
            <person name="Jin S."/>
            <person name="Xu P."/>
            <person name="Storey K.B."/>
            <person name="Huan P."/>
            <person name="Zhang T."/>
            <person name="Zhou Y."/>
            <person name="Zhang J."/>
            <person name="Lin C."/>
            <person name="Li X."/>
            <person name="Xing L."/>
            <person name="Huo D."/>
            <person name="Sun M."/>
            <person name="Wang L."/>
            <person name="Mercier A."/>
            <person name="Li F."/>
            <person name="Yang H."/>
            <person name="Xiang J."/>
        </authorList>
    </citation>
    <scope>NUCLEOTIDE SEQUENCE [LARGE SCALE GENOMIC DNA]</scope>
    <source>
        <strain evidence="3">Shaxun</strain>
        <tissue evidence="3">Muscle</tissue>
    </source>
</reference>
<dbReference type="CDD" id="cd03192">
    <property type="entry name" value="GST_C_Sigma_like"/>
    <property type="match status" value="1"/>
</dbReference>
<dbReference type="InterPro" id="IPR040079">
    <property type="entry name" value="Glutathione_S-Trfase"/>
</dbReference>
<comment type="caution">
    <text evidence="3">The sequence shown here is derived from an EMBL/GenBank/DDBJ whole genome shotgun (WGS) entry which is preliminary data.</text>
</comment>
<feature type="domain" description="GST C-terminal" evidence="2">
    <location>
        <begin position="82"/>
        <end position="210"/>
    </location>
</feature>
<evidence type="ECO:0000313" key="3">
    <source>
        <dbReference type="EMBL" id="PIK56369.1"/>
    </source>
</evidence>
<accession>A0A2G8L7X9</accession>
<dbReference type="EMBL" id="MRZV01000178">
    <property type="protein sequence ID" value="PIK56369.1"/>
    <property type="molecule type" value="Genomic_DNA"/>
</dbReference>
<keyword evidence="3" id="KW-0808">Transferase</keyword>
<dbReference type="Gene3D" id="1.20.1050.10">
    <property type="match status" value="1"/>
</dbReference>
<dbReference type="InterPro" id="IPR036282">
    <property type="entry name" value="Glutathione-S-Trfase_C_sf"/>
</dbReference>
<dbReference type="Pfam" id="PF14497">
    <property type="entry name" value="GST_C_3"/>
    <property type="match status" value="1"/>
</dbReference>
<dbReference type="OrthoDB" id="414243at2759"/>
<dbReference type="SFLD" id="SFLDG01205">
    <property type="entry name" value="AMPS.1"/>
    <property type="match status" value="1"/>
</dbReference>
<sequence length="210" mass="24728">MATYKLIYLDALSRGECPRLMFKTAGIEFEDFRISEEQWPEFQKSNYSAWHGTVLEVNGKRIIQSLAICRYIAREAGFYGSNNWESTRIDSICENIVDYEHDVDRLWQPHDSDEIKATLKKRYVEEKIPKIYGILETLLKENNDGNNFFVGEKISMADFYVFAFIDGTVRTHYPSNYDPKEFPKLAAHMERMKKIPQVKDWLETRPDTPY</sequence>
<dbReference type="GO" id="GO:0006749">
    <property type="term" value="P:glutathione metabolic process"/>
    <property type="evidence" value="ECO:0007669"/>
    <property type="project" value="TreeGrafter"/>
</dbReference>
<evidence type="ECO:0000313" key="4">
    <source>
        <dbReference type="Proteomes" id="UP000230750"/>
    </source>
</evidence>
<dbReference type="SUPFAM" id="SSF47616">
    <property type="entry name" value="GST C-terminal domain-like"/>
    <property type="match status" value="1"/>
</dbReference>
<dbReference type="Proteomes" id="UP000230750">
    <property type="component" value="Unassembled WGS sequence"/>
</dbReference>
<gene>
    <name evidence="3" type="ORF">BSL78_06743</name>
</gene>
<dbReference type="GO" id="GO:0004364">
    <property type="term" value="F:glutathione transferase activity"/>
    <property type="evidence" value="ECO:0007669"/>
    <property type="project" value="TreeGrafter"/>
</dbReference>
<evidence type="ECO:0000259" key="1">
    <source>
        <dbReference type="PROSITE" id="PS50404"/>
    </source>
</evidence>
<dbReference type="Gene3D" id="3.40.30.10">
    <property type="entry name" value="Glutaredoxin"/>
    <property type="match status" value="1"/>
</dbReference>
<dbReference type="STRING" id="307972.A0A2G8L7X9"/>
<dbReference type="FunFam" id="1.20.1050.10:FF:000030">
    <property type="entry name" value="Glutathione S-transferase S1"/>
    <property type="match status" value="1"/>
</dbReference>
<protein>
    <submittedName>
        <fullName evidence="3">Glutathione S-transferase domain containing protein</fullName>
    </submittedName>
</protein>
<dbReference type="InterPro" id="IPR004045">
    <property type="entry name" value="Glutathione_S-Trfase_N"/>
</dbReference>
<dbReference type="PANTHER" id="PTHR11571">
    <property type="entry name" value="GLUTATHIONE S-TRANSFERASE"/>
    <property type="match status" value="1"/>
</dbReference>
<dbReference type="SFLD" id="SFLDG00363">
    <property type="entry name" value="AMPS_(cytGST):_Alpha-__Mu-__Pi"/>
    <property type="match status" value="1"/>
</dbReference>
<dbReference type="Pfam" id="PF02798">
    <property type="entry name" value="GST_N"/>
    <property type="match status" value="1"/>
</dbReference>
<keyword evidence="4" id="KW-1185">Reference proteome</keyword>
<dbReference type="InterPro" id="IPR036249">
    <property type="entry name" value="Thioredoxin-like_sf"/>
</dbReference>
<dbReference type="InterPro" id="IPR010987">
    <property type="entry name" value="Glutathione-S-Trfase_C-like"/>
</dbReference>
<feature type="domain" description="GST N-terminal" evidence="1">
    <location>
        <begin position="2"/>
        <end position="80"/>
    </location>
</feature>
<dbReference type="AlphaFoldDB" id="A0A2G8L7X9"/>
<evidence type="ECO:0000259" key="2">
    <source>
        <dbReference type="PROSITE" id="PS50405"/>
    </source>
</evidence>
<proteinExistence type="predicted"/>
<organism evidence="3 4">
    <name type="scientific">Stichopus japonicus</name>
    <name type="common">Sea cucumber</name>
    <dbReference type="NCBI Taxonomy" id="307972"/>
    <lineage>
        <taxon>Eukaryota</taxon>
        <taxon>Metazoa</taxon>
        <taxon>Echinodermata</taxon>
        <taxon>Eleutherozoa</taxon>
        <taxon>Echinozoa</taxon>
        <taxon>Holothuroidea</taxon>
        <taxon>Aspidochirotacea</taxon>
        <taxon>Aspidochirotida</taxon>
        <taxon>Stichopodidae</taxon>
        <taxon>Apostichopus</taxon>
    </lineage>
</organism>
<dbReference type="CDD" id="cd03039">
    <property type="entry name" value="GST_N_Sigma_like"/>
    <property type="match status" value="1"/>
</dbReference>
<dbReference type="SFLD" id="SFLDS00019">
    <property type="entry name" value="Glutathione_Transferase_(cytos"/>
    <property type="match status" value="1"/>
</dbReference>